<dbReference type="STRING" id="872970.SAMN04488134_10975"/>
<accession>A0A1H8QWH9</accession>
<dbReference type="Gene3D" id="1.10.4030.10">
    <property type="entry name" value="Porin chaperone SurA, peptide-binding domain"/>
    <property type="match status" value="1"/>
</dbReference>
<gene>
    <name evidence="7" type="ORF">SAMN04488134_10975</name>
</gene>
<dbReference type="EC" id="5.2.1.8" evidence="2"/>
<organism evidence="7 8">
    <name type="scientific">Amphibacillus marinus</name>
    <dbReference type="NCBI Taxonomy" id="872970"/>
    <lineage>
        <taxon>Bacteria</taxon>
        <taxon>Bacillati</taxon>
        <taxon>Bacillota</taxon>
        <taxon>Bacilli</taxon>
        <taxon>Bacillales</taxon>
        <taxon>Bacillaceae</taxon>
        <taxon>Amphibacillus</taxon>
    </lineage>
</organism>
<evidence type="ECO:0000256" key="6">
    <source>
        <dbReference type="SAM" id="SignalP"/>
    </source>
</evidence>
<evidence type="ECO:0000256" key="2">
    <source>
        <dbReference type="ARBA" id="ARBA00013194"/>
    </source>
</evidence>
<dbReference type="GO" id="GO:0003755">
    <property type="term" value="F:peptidyl-prolyl cis-trans isomerase activity"/>
    <property type="evidence" value="ECO:0007669"/>
    <property type="project" value="UniProtKB-KW"/>
</dbReference>
<name>A0A1H8QWH9_9BACI</name>
<protein>
    <recommendedName>
        <fullName evidence="2">peptidylprolyl isomerase</fullName>
        <ecNumber evidence="2">5.2.1.8</ecNumber>
    </recommendedName>
</protein>
<evidence type="ECO:0000256" key="4">
    <source>
        <dbReference type="ARBA" id="ARBA00023110"/>
    </source>
</evidence>
<dbReference type="InterPro" id="IPR027304">
    <property type="entry name" value="Trigger_fact/SurA_dom_sf"/>
</dbReference>
<dbReference type="Pfam" id="PF13624">
    <property type="entry name" value="SurA_N_3"/>
    <property type="match status" value="1"/>
</dbReference>
<evidence type="ECO:0000313" key="7">
    <source>
        <dbReference type="EMBL" id="SEO58670.1"/>
    </source>
</evidence>
<proteinExistence type="predicted"/>
<dbReference type="SUPFAM" id="SSF109998">
    <property type="entry name" value="Triger factor/SurA peptide-binding domain-like"/>
    <property type="match status" value="1"/>
</dbReference>
<keyword evidence="3 6" id="KW-0732">Signal</keyword>
<dbReference type="EMBL" id="FODJ01000009">
    <property type="protein sequence ID" value="SEO58670.1"/>
    <property type="molecule type" value="Genomic_DNA"/>
</dbReference>
<dbReference type="OrthoDB" id="2969382at2"/>
<keyword evidence="8" id="KW-1185">Reference proteome</keyword>
<keyword evidence="4" id="KW-0697">Rotamase</keyword>
<reference evidence="7 8" key="1">
    <citation type="submission" date="2016-10" db="EMBL/GenBank/DDBJ databases">
        <authorList>
            <person name="de Groot N.N."/>
        </authorList>
    </citation>
    <scope>NUCLEOTIDE SEQUENCE [LARGE SCALE GENOMIC DNA]</scope>
    <source>
        <strain evidence="7 8">CGMCC 1.10434</strain>
    </source>
</reference>
<dbReference type="InterPro" id="IPR050245">
    <property type="entry name" value="PrsA_foldase"/>
</dbReference>
<dbReference type="PANTHER" id="PTHR47245">
    <property type="entry name" value="PEPTIDYLPROLYL ISOMERASE"/>
    <property type="match status" value="1"/>
</dbReference>
<evidence type="ECO:0000313" key="8">
    <source>
        <dbReference type="Proteomes" id="UP000199300"/>
    </source>
</evidence>
<dbReference type="RefSeq" id="WP_091498792.1">
    <property type="nucleotide sequence ID" value="NZ_FODJ01000009.1"/>
</dbReference>
<comment type="catalytic activity">
    <reaction evidence="1">
        <text>[protein]-peptidylproline (omega=180) = [protein]-peptidylproline (omega=0)</text>
        <dbReference type="Rhea" id="RHEA:16237"/>
        <dbReference type="Rhea" id="RHEA-COMP:10747"/>
        <dbReference type="Rhea" id="RHEA-COMP:10748"/>
        <dbReference type="ChEBI" id="CHEBI:83833"/>
        <dbReference type="ChEBI" id="CHEBI:83834"/>
        <dbReference type="EC" id="5.2.1.8"/>
    </reaction>
</comment>
<dbReference type="Proteomes" id="UP000199300">
    <property type="component" value="Unassembled WGS sequence"/>
</dbReference>
<feature type="signal peptide" evidence="6">
    <location>
        <begin position="1"/>
        <end position="23"/>
    </location>
</feature>
<keyword evidence="5" id="KW-0413">Isomerase</keyword>
<dbReference type="PROSITE" id="PS51257">
    <property type="entry name" value="PROKAR_LIPOPROTEIN"/>
    <property type="match status" value="1"/>
</dbReference>
<evidence type="ECO:0000256" key="5">
    <source>
        <dbReference type="ARBA" id="ARBA00023235"/>
    </source>
</evidence>
<sequence length="244" mass="27910">MAKSYLRILLLISSILFFLIACTSDQEEAEQTINQIKPNLELDGDPEVDLEALISAEEQLDSDQVVLTVNGEYVYGEAYNAVYQDIKLAMFENGDDIETLSVIHDETVDMLARRLVLMQDAEARGITVSNEELDDVFFETKAQFDSEEDFNNVLAQLAFTEESFRETIQVQLIQQLYIEQEFTHLTVTEYEVEEFYAILENQMDEAPPLAELATEIENQILQSKIQAALEERVETLMEVAEIEE</sequence>
<evidence type="ECO:0000256" key="1">
    <source>
        <dbReference type="ARBA" id="ARBA00000971"/>
    </source>
</evidence>
<feature type="chain" id="PRO_5038501648" description="peptidylprolyl isomerase" evidence="6">
    <location>
        <begin position="24"/>
        <end position="244"/>
    </location>
</feature>
<dbReference type="PANTHER" id="PTHR47245:SF1">
    <property type="entry name" value="FOLDASE PROTEIN PRSA"/>
    <property type="match status" value="1"/>
</dbReference>
<evidence type="ECO:0000256" key="3">
    <source>
        <dbReference type="ARBA" id="ARBA00022729"/>
    </source>
</evidence>
<dbReference type="AlphaFoldDB" id="A0A1H8QWH9"/>